<evidence type="ECO:0000256" key="3">
    <source>
        <dbReference type="ARBA" id="ARBA00022679"/>
    </source>
</evidence>
<dbReference type="GO" id="GO:0019367">
    <property type="term" value="P:fatty acid elongation, saturated fatty acid"/>
    <property type="evidence" value="ECO:0007669"/>
    <property type="project" value="TreeGrafter"/>
</dbReference>
<dbReference type="GO" id="GO:0034625">
    <property type="term" value="P:fatty acid elongation, monounsaturated fatty acid"/>
    <property type="evidence" value="ECO:0007669"/>
    <property type="project" value="TreeGrafter"/>
</dbReference>
<evidence type="ECO:0000256" key="9">
    <source>
        <dbReference type="ARBA" id="ARBA00023160"/>
    </source>
</evidence>
<comment type="caution">
    <text evidence="10">Lacks conserved residue(s) required for the propagation of feature annotation.</text>
</comment>
<keyword evidence="7 10" id="KW-0443">Lipid metabolism</keyword>
<dbReference type="EC" id="2.3.1.199" evidence="10"/>
<protein>
    <recommendedName>
        <fullName evidence="10">Elongation of very long chain fatty acids protein</fullName>
        <ecNumber evidence="10">2.3.1.199</ecNumber>
    </recommendedName>
    <alternativeName>
        <fullName evidence="10">Very-long-chain 3-oxoacyl-CoA synthase</fullName>
    </alternativeName>
</protein>
<evidence type="ECO:0000256" key="8">
    <source>
        <dbReference type="ARBA" id="ARBA00023136"/>
    </source>
</evidence>
<dbReference type="GO" id="GO:0030148">
    <property type="term" value="P:sphingolipid biosynthetic process"/>
    <property type="evidence" value="ECO:0007669"/>
    <property type="project" value="TreeGrafter"/>
</dbReference>
<organism evidence="11 12">
    <name type="scientific">Lymnaea stagnalis</name>
    <name type="common">Great pond snail</name>
    <name type="synonym">Helix stagnalis</name>
    <dbReference type="NCBI Taxonomy" id="6523"/>
    <lineage>
        <taxon>Eukaryota</taxon>
        <taxon>Metazoa</taxon>
        <taxon>Spiralia</taxon>
        <taxon>Lophotrochozoa</taxon>
        <taxon>Mollusca</taxon>
        <taxon>Gastropoda</taxon>
        <taxon>Heterobranchia</taxon>
        <taxon>Euthyneura</taxon>
        <taxon>Panpulmonata</taxon>
        <taxon>Hygrophila</taxon>
        <taxon>Lymnaeoidea</taxon>
        <taxon>Lymnaeidae</taxon>
        <taxon>Lymnaea</taxon>
    </lineage>
</organism>
<accession>A0AAV2IGR4</accession>
<evidence type="ECO:0000256" key="6">
    <source>
        <dbReference type="ARBA" id="ARBA00022989"/>
    </source>
</evidence>
<dbReference type="EMBL" id="CAXITT010000648">
    <property type="protein sequence ID" value="CAL1544806.1"/>
    <property type="molecule type" value="Genomic_DNA"/>
</dbReference>
<comment type="similarity">
    <text evidence="10">Belongs to the ELO family.</text>
</comment>
<dbReference type="PANTHER" id="PTHR11157">
    <property type="entry name" value="FATTY ACID ACYL TRANSFERASE-RELATED"/>
    <property type="match status" value="1"/>
</dbReference>
<evidence type="ECO:0000256" key="2">
    <source>
        <dbReference type="ARBA" id="ARBA00022516"/>
    </source>
</evidence>
<name>A0AAV2IGR4_LYMST</name>
<dbReference type="PANTHER" id="PTHR11157:SF69">
    <property type="entry name" value="ELONGATION OF VERY LONG CHAIN FATTY ACIDS PROTEIN 7"/>
    <property type="match status" value="1"/>
</dbReference>
<gene>
    <name evidence="11" type="ORF">GSLYS_00018289001</name>
</gene>
<dbReference type="InterPro" id="IPR030457">
    <property type="entry name" value="ELO_CS"/>
</dbReference>
<dbReference type="Proteomes" id="UP001497497">
    <property type="component" value="Unassembled WGS sequence"/>
</dbReference>
<dbReference type="GO" id="GO:0009922">
    <property type="term" value="F:fatty acid elongase activity"/>
    <property type="evidence" value="ECO:0007669"/>
    <property type="project" value="UniProtKB-EC"/>
</dbReference>
<dbReference type="AlphaFoldDB" id="A0AAV2IGR4"/>
<dbReference type="PROSITE" id="PS01188">
    <property type="entry name" value="ELO"/>
    <property type="match status" value="1"/>
</dbReference>
<keyword evidence="2 10" id="KW-0444">Lipid biosynthesis</keyword>
<keyword evidence="3 10" id="KW-0808">Transferase</keyword>
<evidence type="ECO:0000256" key="5">
    <source>
        <dbReference type="ARBA" id="ARBA00022832"/>
    </source>
</evidence>
<keyword evidence="6 10" id="KW-1133">Transmembrane helix</keyword>
<feature type="non-terminal residue" evidence="11">
    <location>
        <position position="148"/>
    </location>
</feature>
<keyword evidence="8 10" id="KW-0472">Membrane</keyword>
<keyword evidence="9 10" id="KW-0275">Fatty acid biosynthesis</keyword>
<evidence type="ECO:0000256" key="4">
    <source>
        <dbReference type="ARBA" id="ARBA00022692"/>
    </source>
</evidence>
<comment type="caution">
    <text evidence="11">The sequence shown here is derived from an EMBL/GenBank/DDBJ whole genome shotgun (WGS) entry which is preliminary data.</text>
</comment>
<evidence type="ECO:0000313" key="11">
    <source>
        <dbReference type="EMBL" id="CAL1544806.1"/>
    </source>
</evidence>
<proteinExistence type="inferred from homology"/>
<reference evidence="11 12" key="1">
    <citation type="submission" date="2024-04" db="EMBL/GenBank/DDBJ databases">
        <authorList>
            <consortium name="Genoscope - CEA"/>
            <person name="William W."/>
        </authorList>
    </citation>
    <scope>NUCLEOTIDE SEQUENCE [LARGE SCALE GENOMIC DNA]</scope>
</reference>
<feature type="transmembrane region" description="Helical" evidence="10">
    <location>
        <begin position="55"/>
        <end position="78"/>
    </location>
</feature>
<comment type="catalytic activity">
    <reaction evidence="10">
        <text>a very-long-chain acyl-CoA + malonyl-CoA + H(+) = a very-long-chain 3-oxoacyl-CoA + CO2 + CoA</text>
        <dbReference type="Rhea" id="RHEA:32727"/>
        <dbReference type="ChEBI" id="CHEBI:15378"/>
        <dbReference type="ChEBI" id="CHEBI:16526"/>
        <dbReference type="ChEBI" id="CHEBI:57287"/>
        <dbReference type="ChEBI" id="CHEBI:57384"/>
        <dbReference type="ChEBI" id="CHEBI:90725"/>
        <dbReference type="ChEBI" id="CHEBI:90736"/>
        <dbReference type="EC" id="2.3.1.199"/>
    </reaction>
</comment>
<keyword evidence="12" id="KW-1185">Reference proteome</keyword>
<keyword evidence="5 10" id="KW-0276">Fatty acid metabolism</keyword>
<feature type="transmembrane region" description="Helical" evidence="10">
    <location>
        <begin position="90"/>
        <end position="112"/>
    </location>
</feature>
<evidence type="ECO:0000256" key="10">
    <source>
        <dbReference type="RuleBase" id="RU361115"/>
    </source>
</evidence>
<dbReference type="GO" id="GO:0005789">
    <property type="term" value="C:endoplasmic reticulum membrane"/>
    <property type="evidence" value="ECO:0007669"/>
    <property type="project" value="TreeGrafter"/>
</dbReference>
<evidence type="ECO:0000313" key="12">
    <source>
        <dbReference type="Proteomes" id="UP001497497"/>
    </source>
</evidence>
<evidence type="ECO:0000256" key="7">
    <source>
        <dbReference type="ARBA" id="ARBA00023098"/>
    </source>
</evidence>
<comment type="subcellular location">
    <subcellularLocation>
        <location evidence="1">Membrane</location>
        <topology evidence="1">Multi-pass membrane protein</topology>
    </subcellularLocation>
</comment>
<dbReference type="Pfam" id="PF01151">
    <property type="entry name" value="ELO"/>
    <property type="match status" value="1"/>
</dbReference>
<feature type="transmembrane region" description="Helical" evidence="10">
    <location>
        <begin position="118"/>
        <end position="140"/>
    </location>
</feature>
<dbReference type="GO" id="GO:0042761">
    <property type="term" value="P:very long-chain fatty acid biosynthetic process"/>
    <property type="evidence" value="ECO:0007669"/>
    <property type="project" value="TreeGrafter"/>
</dbReference>
<keyword evidence="4 10" id="KW-0812">Transmembrane</keyword>
<sequence>AWLFFISKVIELLDTIFFIIRKKNNQVTFLHVYHHTSMILFSWTVVKFLPKDSNISYPVVNCVVHIVMYAYYGLAALGPEMRPFLWWKKYITRLQIGQFFILIAQTVGIMIFDCPAPTAFLVIIACYIFTILLLFLNFYIRAYLHSPR</sequence>
<feature type="transmembrane region" description="Helical" evidence="10">
    <location>
        <begin position="27"/>
        <end position="49"/>
    </location>
</feature>
<dbReference type="InterPro" id="IPR002076">
    <property type="entry name" value="ELO_fam"/>
</dbReference>
<dbReference type="GO" id="GO:0034626">
    <property type="term" value="P:fatty acid elongation, polyunsaturated fatty acid"/>
    <property type="evidence" value="ECO:0007669"/>
    <property type="project" value="TreeGrafter"/>
</dbReference>
<feature type="non-terminal residue" evidence="11">
    <location>
        <position position="1"/>
    </location>
</feature>
<evidence type="ECO:0000256" key="1">
    <source>
        <dbReference type="ARBA" id="ARBA00004141"/>
    </source>
</evidence>